<sequence>MVAVADPGEHVNLWATSGHQDRKEELLGVMRDWMIRSSLKTAPWKRPLR</sequence>
<dbReference type="EMBL" id="BARV01023200">
    <property type="protein sequence ID" value="GAI28724.1"/>
    <property type="molecule type" value="Genomic_DNA"/>
</dbReference>
<name>X1PCT9_9ZZZZ</name>
<dbReference type="AlphaFoldDB" id="X1PCT9"/>
<protein>
    <submittedName>
        <fullName evidence="1">Uncharacterized protein</fullName>
    </submittedName>
</protein>
<reference evidence="1" key="1">
    <citation type="journal article" date="2014" name="Front. Microbiol.">
        <title>High frequency of phylogenetically diverse reductive dehalogenase-homologous genes in deep subseafloor sedimentary metagenomes.</title>
        <authorList>
            <person name="Kawai M."/>
            <person name="Futagami T."/>
            <person name="Toyoda A."/>
            <person name="Takaki Y."/>
            <person name="Nishi S."/>
            <person name="Hori S."/>
            <person name="Arai W."/>
            <person name="Tsubouchi T."/>
            <person name="Morono Y."/>
            <person name="Uchiyama I."/>
            <person name="Ito T."/>
            <person name="Fujiyama A."/>
            <person name="Inagaki F."/>
            <person name="Takami H."/>
        </authorList>
    </citation>
    <scope>NUCLEOTIDE SEQUENCE</scope>
    <source>
        <strain evidence="1">Expedition CK06-06</strain>
    </source>
</reference>
<comment type="caution">
    <text evidence="1">The sequence shown here is derived from an EMBL/GenBank/DDBJ whole genome shotgun (WGS) entry which is preliminary data.</text>
</comment>
<gene>
    <name evidence="1" type="ORF">S06H3_38107</name>
</gene>
<evidence type="ECO:0000313" key="1">
    <source>
        <dbReference type="EMBL" id="GAI28724.1"/>
    </source>
</evidence>
<accession>X1PCT9</accession>
<organism evidence="1">
    <name type="scientific">marine sediment metagenome</name>
    <dbReference type="NCBI Taxonomy" id="412755"/>
    <lineage>
        <taxon>unclassified sequences</taxon>
        <taxon>metagenomes</taxon>
        <taxon>ecological metagenomes</taxon>
    </lineage>
</organism>
<proteinExistence type="predicted"/>